<dbReference type="Proteomes" id="UP000563524">
    <property type="component" value="Unassembled WGS sequence"/>
</dbReference>
<feature type="transmembrane region" description="Helical" evidence="1">
    <location>
        <begin position="199"/>
        <end position="220"/>
    </location>
</feature>
<protein>
    <submittedName>
        <fullName evidence="2">Uncharacterized protein</fullName>
    </submittedName>
</protein>
<dbReference type="EMBL" id="JACHOB010000006">
    <property type="protein sequence ID" value="MBB4660149.1"/>
    <property type="molecule type" value="Genomic_DNA"/>
</dbReference>
<dbReference type="AlphaFoldDB" id="A0A840I5L4"/>
<name>A0A840I5L4_9PROT</name>
<organism evidence="2 3">
    <name type="scientific">Parvularcula dongshanensis</name>
    <dbReference type="NCBI Taxonomy" id="1173995"/>
    <lineage>
        <taxon>Bacteria</taxon>
        <taxon>Pseudomonadati</taxon>
        <taxon>Pseudomonadota</taxon>
        <taxon>Alphaproteobacteria</taxon>
        <taxon>Parvularculales</taxon>
        <taxon>Parvularculaceae</taxon>
        <taxon>Parvularcula</taxon>
    </lineage>
</organism>
<keyword evidence="1" id="KW-0472">Membrane</keyword>
<sequence length="254" mass="27238">MTSATEAVRSVDALASQLQAALQDGRFTAFRERLFGLRTVLGDARERFMAEHAGDLREKPAYARIQDRALQGTQLGDGLTPDESSLSQYGRAVERVIAALTAPGAPPNDLRGALRLGTTIPLGRSVAGGPPTQRRGAEPYYTSLVKLFPVEAVTLYPLAVSIAEGSAAVRLVLLAIICAFVVALRYFGTQEEMQGRADFPAIGVAIVSFLLYAASLGGFGQLPGGEEQTTEVFAFITVMWVALVPFVLRRRPPT</sequence>
<comment type="caution">
    <text evidence="2">The sequence shown here is derived from an EMBL/GenBank/DDBJ whole genome shotgun (WGS) entry which is preliminary data.</text>
</comment>
<feature type="transmembrane region" description="Helical" evidence="1">
    <location>
        <begin position="232"/>
        <end position="248"/>
    </location>
</feature>
<evidence type="ECO:0000256" key="1">
    <source>
        <dbReference type="SAM" id="Phobius"/>
    </source>
</evidence>
<keyword evidence="3" id="KW-1185">Reference proteome</keyword>
<reference evidence="2 3" key="1">
    <citation type="submission" date="2020-08" db="EMBL/GenBank/DDBJ databases">
        <title>Genomic Encyclopedia of Type Strains, Phase IV (KMG-IV): sequencing the most valuable type-strain genomes for metagenomic binning, comparative biology and taxonomic classification.</title>
        <authorList>
            <person name="Goeker M."/>
        </authorList>
    </citation>
    <scope>NUCLEOTIDE SEQUENCE [LARGE SCALE GENOMIC DNA]</scope>
    <source>
        <strain evidence="2 3">DSM 102850</strain>
    </source>
</reference>
<gene>
    <name evidence="2" type="ORF">GGQ59_002693</name>
</gene>
<keyword evidence="1" id="KW-0812">Transmembrane</keyword>
<dbReference type="RefSeq" id="WP_183819438.1">
    <property type="nucleotide sequence ID" value="NZ_JACHOB010000006.1"/>
</dbReference>
<proteinExistence type="predicted"/>
<accession>A0A840I5L4</accession>
<evidence type="ECO:0000313" key="2">
    <source>
        <dbReference type="EMBL" id="MBB4660149.1"/>
    </source>
</evidence>
<feature type="transmembrane region" description="Helical" evidence="1">
    <location>
        <begin position="167"/>
        <end position="187"/>
    </location>
</feature>
<keyword evidence="1" id="KW-1133">Transmembrane helix</keyword>
<evidence type="ECO:0000313" key="3">
    <source>
        <dbReference type="Proteomes" id="UP000563524"/>
    </source>
</evidence>